<dbReference type="InterPro" id="IPR010998">
    <property type="entry name" value="Integrase_recombinase_N"/>
</dbReference>
<gene>
    <name evidence="5" type="ORF">B1A_14664</name>
</gene>
<evidence type="ECO:0000313" key="5">
    <source>
        <dbReference type="EMBL" id="EQD46304.1"/>
    </source>
</evidence>
<dbReference type="SUPFAM" id="SSF56349">
    <property type="entry name" value="DNA breaking-rejoining enzymes"/>
    <property type="match status" value="1"/>
</dbReference>
<dbReference type="Pfam" id="PF00589">
    <property type="entry name" value="Phage_integrase"/>
    <property type="match status" value="1"/>
</dbReference>
<dbReference type="InterPro" id="IPR002104">
    <property type="entry name" value="Integrase_catalytic"/>
</dbReference>
<dbReference type="PROSITE" id="PS51900">
    <property type="entry name" value="CB"/>
    <property type="match status" value="1"/>
</dbReference>
<protein>
    <submittedName>
        <fullName evidence="5">Integrase family protein</fullName>
    </submittedName>
</protein>
<evidence type="ECO:0000259" key="3">
    <source>
        <dbReference type="PROSITE" id="PS51898"/>
    </source>
</evidence>
<comment type="caution">
    <text evidence="5">The sequence shown here is derived from an EMBL/GenBank/DDBJ whole genome shotgun (WGS) entry which is preliminary data.</text>
</comment>
<feature type="domain" description="Tyr recombinase" evidence="3">
    <location>
        <begin position="52"/>
        <end position="160"/>
    </location>
</feature>
<proteinExistence type="predicted"/>
<dbReference type="InterPro" id="IPR011010">
    <property type="entry name" value="DNA_brk_join_enz"/>
</dbReference>
<dbReference type="GO" id="GO:0003677">
    <property type="term" value="F:DNA binding"/>
    <property type="evidence" value="ECO:0007669"/>
    <property type="project" value="UniProtKB-KW"/>
</dbReference>
<evidence type="ECO:0000259" key="4">
    <source>
        <dbReference type="PROSITE" id="PS51900"/>
    </source>
</evidence>
<feature type="domain" description="Core-binding (CB)" evidence="4">
    <location>
        <begin position="1"/>
        <end position="31"/>
    </location>
</feature>
<dbReference type="PROSITE" id="PS51898">
    <property type="entry name" value="TYR_RECOMBINASE"/>
    <property type="match status" value="1"/>
</dbReference>
<keyword evidence="1" id="KW-0238">DNA-binding</keyword>
<dbReference type="Gene3D" id="1.10.150.130">
    <property type="match status" value="1"/>
</dbReference>
<dbReference type="Gene3D" id="1.10.443.10">
    <property type="entry name" value="Intergrase catalytic core"/>
    <property type="match status" value="1"/>
</dbReference>
<feature type="non-terminal residue" evidence="5">
    <location>
        <position position="1"/>
    </location>
</feature>
<evidence type="ECO:0000256" key="1">
    <source>
        <dbReference type="ARBA" id="ARBA00023125"/>
    </source>
</evidence>
<organism evidence="5">
    <name type="scientific">mine drainage metagenome</name>
    <dbReference type="NCBI Taxonomy" id="410659"/>
    <lineage>
        <taxon>unclassified sequences</taxon>
        <taxon>metagenomes</taxon>
        <taxon>ecological metagenomes</taxon>
    </lineage>
</organism>
<reference evidence="5" key="2">
    <citation type="journal article" date="2014" name="ISME J.">
        <title>Microbial stratification in low pH oxic and suboxic macroscopic growths along an acid mine drainage.</title>
        <authorList>
            <person name="Mendez-Garcia C."/>
            <person name="Mesa V."/>
            <person name="Sprenger R.R."/>
            <person name="Richter M."/>
            <person name="Diez M.S."/>
            <person name="Solano J."/>
            <person name="Bargiela R."/>
            <person name="Golyshina O.V."/>
            <person name="Manteca A."/>
            <person name="Ramos J.L."/>
            <person name="Gallego J.R."/>
            <person name="Llorente I."/>
            <person name="Martins Dos Santos V.A."/>
            <person name="Jensen O.N."/>
            <person name="Pelaez A.I."/>
            <person name="Sanchez J."/>
            <person name="Ferrer M."/>
        </authorList>
    </citation>
    <scope>NUCLEOTIDE SEQUENCE</scope>
</reference>
<evidence type="ECO:0000256" key="2">
    <source>
        <dbReference type="ARBA" id="ARBA00023172"/>
    </source>
</evidence>
<sequence length="160" mass="18067">EVEDWLKSLQLAPASRAKIRNVMSMIFRHGIRWGWLDRNPVAMVRVSSKRLRRPDVLTAEEFRALLAALPDRERLMGTICATAGLRICEVLGLKWEDIDFATRTANVLRSFVDGSIGPCKTEISQQPVPLDDIVLEGLQAWHPVCGYSEPGDWVFASYQT</sequence>
<name>T1B066_9ZZZZ</name>
<keyword evidence="2" id="KW-0233">DNA recombination</keyword>
<accession>T1B066</accession>
<dbReference type="InterPro" id="IPR044068">
    <property type="entry name" value="CB"/>
</dbReference>
<reference evidence="5" key="1">
    <citation type="submission" date="2013-08" db="EMBL/GenBank/DDBJ databases">
        <authorList>
            <person name="Mendez C."/>
            <person name="Richter M."/>
            <person name="Ferrer M."/>
            <person name="Sanchez J."/>
        </authorList>
    </citation>
    <scope>NUCLEOTIDE SEQUENCE</scope>
</reference>
<dbReference type="GO" id="GO:0006310">
    <property type="term" value="P:DNA recombination"/>
    <property type="evidence" value="ECO:0007669"/>
    <property type="project" value="UniProtKB-KW"/>
</dbReference>
<dbReference type="GO" id="GO:0015074">
    <property type="term" value="P:DNA integration"/>
    <property type="evidence" value="ECO:0007669"/>
    <property type="project" value="InterPro"/>
</dbReference>
<feature type="non-terminal residue" evidence="5">
    <location>
        <position position="160"/>
    </location>
</feature>
<dbReference type="AlphaFoldDB" id="T1B066"/>
<dbReference type="InterPro" id="IPR013762">
    <property type="entry name" value="Integrase-like_cat_sf"/>
</dbReference>
<dbReference type="EMBL" id="AUZX01010768">
    <property type="protein sequence ID" value="EQD46304.1"/>
    <property type="molecule type" value="Genomic_DNA"/>
</dbReference>